<dbReference type="HOGENOM" id="CLU_3087448_0_0_1"/>
<evidence type="ECO:0000313" key="1">
    <source>
        <dbReference type="EMBL" id="KIK56292.1"/>
    </source>
</evidence>
<protein>
    <submittedName>
        <fullName evidence="1">Unplaced genomic scaffold GYMLUscaffold_51, whole genome shotgun sequence</fullName>
    </submittedName>
</protein>
<keyword evidence="2" id="KW-1185">Reference proteome</keyword>
<gene>
    <name evidence="1" type="ORF">GYMLUDRAFT_822979</name>
</gene>
<dbReference type="AlphaFoldDB" id="A0A0D0CDZ8"/>
<organism evidence="1 2">
    <name type="scientific">Collybiopsis luxurians FD-317 M1</name>
    <dbReference type="NCBI Taxonomy" id="944289"/>
    <lineage>
        <taxon>Eukaryota</taxon>
        <taxon>Fungi</taxon>
        <taxon>Dikarya</taxon>
        <taxon>Basidiomycota</taxon>
        <taxon>Agaricomycotina</taxon>
        <taxon>Agaricomycetes</taxon>
        <taxon>Agaricomycetidae</taxon>
        <taxon>Agaricales</taxon>
        <taxon>Marasmiineae</taxon>
        <taxon>Omphalotaceae</taxon>
        <taxon>Collybiopsis</taxon>
        <taxon>Collybiopsis luxurians</taxon>
    </lineage>
</organism>
<proteinExistence type="predicted"/>
<evidence type="ECO:0000313" key="2">
    <source>
        <dbReference type="Proteomes" id="UP000053593"/>
    </source>
</evidence>
<accession>A0A0D0CDZ8</accession>
<name>A0A0D0CDZ8_9AGAR</name>
<dbReference type="Proteomes" id="UP000053593">
    <property type="component" value="Unassembled WGS sequence"/>
</dbReference>
<sequence length="52" mass="5956">MLYYILFYIGFWSENLTRCATFPMLPTGITSLVYPCYGYQWSTECLACAVGP</sequence>
<dbReference type="EMBL" id="KN834799">
    <property type="protein sequence ID" value="KIK56292.1"/>
    <property type="molecule type" value="Genomic_DNA"/>
</dbReference>
<reference evidence="1 2" key="1">
    <citation type="submission" date="2014-04" db="EMBL/GenBank/DDBJ databases">
        <title>Evolutionary Origins and Diversification of the Mycorrhizal Mutualists.</title>
        <authorList>
            <consortium name="DOE Joint Genome Institute"/>
            <consortium name="Mycorrhizal Genomics Consortium"/>
            <person name="Kohler A."/>
            <person name="Kuo A."/>
            <person name="Nagy L.G."/>
            <person name="Floudas D."/>
            <person name="Copeland A."/>
            <person name="Barry K.W."/>
            <person name="Cichocki N."/>
            <person name="Veneault-Fourrey C."/>
            <person name="LaButti K."/>
            <person name="Lindquist E.A."/>
            <person name="Lipzen A."/>
            <person name="Lundell T."/>
            <person name="Morin E."/>
            <person name="Murat C."/>
            <person name="Riley R."/>
            <person name="Ohm R."/>
            <person name="Sun H."/>
            <person name="Tunlid A."/>
            <person name="Henrissat B."/>
            <person name="Grigoriev I.V."/>
            <person name="Hibbett D.S."/>
            <person name="Martin F."/>
        </authorList>
    </citation>
    <scope>NUCLEOTIDE SEQUENCE [LARGE SCALE GENOMIC DNA]</scope>
    <source>
        <strain evidence="1 2">FD-317 M1</strain>
    </source>
</reference>